<dbReference type="InterPro" id="IPR011042">
    <property type="entry name" value="6-blade_b-propeller_TolB-like"/>
</dbReference>
<gene>
    <name evidence="3" type="ORF">A9798_02095</name>
</gene>
<evidence type="ECO:0000313" key="3">
    <source>
        <dbReference type="EMBL" id="AOV95857.1"/>
    </source>
</evidence>
<dbReference type="InterPro" id="IPR005511">
    <property type="entry name" value="SMP-30"/>
</dbReference>
<organism evidence="3 4">
    <name type="scientific">Edwardsiella hoshinae</name>
    <dbReference type="NCBI Taxonomy" id="93378"/>
    <lineage>
        <taxon>Bacteria</taxon>
        <taxon>Pseudomonadati</taxon>
        <taxon>Pseudomonadota</taxon>
        <taxon>Gammaproteobacteria</taxon>
        <taxon>Enterobacterales</taxon>
        <taxon>Hafniaceae</taxon>
        <taxon>Edwardsiella</taxon>
    </lineage>
</organism>
<evidence type="ECO:0000313" key="4">
    <source>
        <dbReference type="Proteomes" id="UP000175893"/>
    </source>
</evidence>
<dbReference type="SUPFAM" id="SSF63829">
    <property type="entry name" value="Calcium-dependent phosphotriesterase"/>
    <property type="match status" value="1"/>
</dbReference>
<dbReference type="Gene3D" id="2.120.10.30">
    <property type="entry name" value="TolB, C-terminal domain"/>
    <property type="match status" value="1"/>
</dbReference>
<accession>A0ABN4SV29</accession>
<feature type="domain" description="SMP-30/Gluconolactonase/LRE-like region" evidence="2">
    <location>
        <begin position="22"/>
        <end position="277"/>
    </location>
</feature>
<dbReference type="InterPro" id="IPR013658">
    <property type="entry name" value="SGL"/>
</dbReference>
<dbReference type="Proteomes" id="UP000175893">
    <property type="component" value="Chromosome"/>
</dbReference>
<keyword evidence="1" id="KW-0378">Hydrolase</keyword>
<protein>
    <submittedName>
        <fullName evidence="3">Gluconolactonase</fullName>
    </submittedName>
</protein>
<dbReference type="PANTHER" id="PTHR47572:SF4">
    <property type="entry name" value="LACTONASE DRP35"/>
    <property type="match status" value="1"/>
</dbReference>
<proteinExistence type="predicted"/>
<dbReference type="InterPro" id="IPR051262">
    <property type="entry name" value="SMP-30/CGR1_Lactonase"/>
</dbReference>
<evidence type="ECO:0000259" key="2">
    <source>
        <dbReference type="Pfam" id="PF08450"/>
    </source>
</evidence>
<dbReference type="EMBL" id="CP016043">
    <property type="protein sequence ID" value="AOV95857.1"/>
    <property type="molecule type" value="Genomic_DNA"/>
</dbReference>
<sequence length="304" mass="33725">MMAASRHYRDGTLEKLCSPARWAEGPVWLPAQRCLIFSDVKGNCMYRWDARQGVTLFRAESDYANGNALDARGRLITCEHGRRGLSMTDTDGQRRLLVTRIEGRRFNSPNDVAVHRDGSIWFSDPPYGIVGDEEGYRADSQIVGCYVYRFDPRRQRVTIALCDTQRPNGLAFSPDGRWLYVVDMSQLDFPQQGRHEIRVYRVQGEHACFSHVLAEVTPGLPDGLCVDGAGHLYCSCGEGVVVYSPQGERLGHIAVPERVSNCTFGGDDGQTLFITASTSLYRVTFPAGAIVGPAPLSDHGEMQC</sequence>
<evidence type="ECO:0000256" key="1">
    <source>
        <dbReference type="ARBA" id="ARBA00022801"/>
    </source>
</evidence>
<keyword evidence="4" id="KW-1185">Reference proteome</keyword>
<name>A0ABN4SV29_9GAMM</name>
<dbReference type="PANTHER" id="PTHR47572">
    <property type="entry name" value="LIPOPROTEIN-RELATED"/>
    <property type="match status" value="1"/>
</dbReference>
<dbReference type="PRINTS" id="PR01790">
    <property type="entry name" value="SMP30FAMILY"/>
</dbReference>
<reference evidence="3 4" key="1">
    <citation type="submission" date="2016-06" db="EMBL/GenBank/DDBJ databases">
        <title>Complete genome sequence of Edwardsiella hoshinae ATCC 35051.</title>
        <authorList>
            <person name="Reichley S.R."/>
            <person name="Waldbieser G.C."/>
            <person name="Lawrence M.L."/>
            <person name="Griffin M.J."/>
        </authorList>
    </citation>
    <scope>NUCLEOTIDE SEQUENCE [LARGE SCALE GENOMIC DNA]</scope>
    <source>
        <strain evidence="3 4">ATCC 35051</strain>
    </source>
</reference>
<dbReference type="Pfam" id="PF08450">
    <property type="entry name" value="SGL"/>
    <property type="match status" value="1"/>
</dbReference>